<dbReference type="AlphaFoldDB" id="A0A0B7MZD0"/>
<keyword evidence="1" id="KW-0175">Coiled coil</keyword>
<reference evidence="2 3" key="1">
    <citation type="submission" date="2014-09" db="EMBL/GenBank/DDBJ databases">
        <authorList>
            <person name="Ellenberger Sabrina"/>
        </authorList>
    </citation>
    <scope>NUCLEOTIDE SEQUENCE [LARGE SCALE GENOMIC DNA]</scope>
    <source>
        <strain evidence="2 3">CBS 412.66</strain>
    </source>
</reference>
<evidence type="ECO:0000256" key="1">
    <source>
        <dbReference type="SAM" id="Coils"/>
    </source>
</evidence>
<name>A0A0B7MZD0_9FUNG</name>
<dbReference type="STRING" id="35722.A0A0B7MZD0"/>
<evidence type="ECO:0000313" key="3">
    <source>
        <dbReference type="Proteomes" id="UP000054107"/>
    </source>
</evidence>
<evidence type="ECO:0000313" key="2">
    <source>
        <dbReference type="EMBL" id="CEP11396.1"/>
    </source>
</evidence>
<keyword evidence="3" id="KW-1185">Reference proteome</keyword>
<accession>A0A0B7MZD0</accession>
<feature type="coiled-coil region" evidence="1">
    <location>
        <begin position="130"/>
        <end position="320"/>
    </location>
</feature>
<dbReference type="OrthoDB" id="2416276at2759"/>
<organism evidence="2 3">
    <name type="scientific">Parasitella parasitica</name>
    <dbReference type="NCBI Taxonomy" id="35722"/>
    <lineage>
        <taxon>Eukaryota</taxon>
        <taxon>Fungi</taxon>
        <taxon>Fungi incertae sedis</taxon>
        <taxon>Mucoromycota</taxon>
        <taxon>Mucoromycotina</taxon>
        <taxon>Mucoromycetes</taxon>
        <taxon>Mucorales</taxon>
        <taxon>Mucorineae</taxon>
        <taxon>Mucoraceae</taxon>
        <taxon>Parasitella</taxon>
    </lineage>
</organism>
<dbReference type="Proteomes" id="UP000054107">
    <property type="component" value="Unassembled WGS sequence"/>
</dbReference>
<dbReference type="EMBL" id="LN726018">
    <property type="protein sequence ID" value="CEP11396.1"/>
    <property type="molecule type" value="Genomic_DNA"/>
</dbReference>
<sequence length="537" mass="62562">MLTMIIRVAPPKQIGSNASSLTNEPEMFVLSKSVIKPDKETQLLQASTRWQKIKKRREEQVQQIKNYYEDQTKYQKMMHEVCEIENIEYKKQQALDLEDFDTAHKYAVRKEKMEKDYSDLSSRNFEEQGRKEWQQLISVLQQESQDAENMAECCQAVKEERQRRIAIFSADKERLYKETVEDMEQQRAGIENEKSELAFDLGMWNQNNADLEERMEEAVQEETERKKMLESKSTAIQLHIDELKRKLKQLESEQATVSGELKDVETSITIKLAVFAEEIDECNTEKKAIEVRQEELQHKLAFLEDQNAKIEKDMESQRATQQVDEQELRQLVTHMEQAKERAHTSKIEQSILSDLLDLMTTNRDQTVTQHEASIRRSRESITRKNHEIRLIQDKIYHCEQACIDLEEDTTKITSKLKSLDKLKKLAVQNGQFEKAGSVSIKINAAKSALTKLKESRDTQEDIKLAIEELKIAKGDLCVLEKDLGLIEDNRKLLLEKLKQQLNEKLQNTAFKTSDTVVTLLKYELKSIDTQLSNIRAM</sequence>
<protein>
    <submittedName>
        <fullName evidence="2">Uncharacterized protein</fullName>
    </submittedName>
</protein>
<proteinExistence type="predicted"/>
<gene>
    <name evidence="2" type="primary">PARPA_05221.1 scaffold 16505</name>
</gene>